<dbReference type="AlphaFoldDB" id="A0A163S0X5"/>
<evidence type="ECO:0000313" key="1">
    <source>
        <dbReference type="EMBL" id="KZE67924.1"/>
    </source>
</evidence>
<organism evidence="1 2">
    <name type="scientific">Fictibacillus phosphorivorans</name>
    <dbReference type="NCBI Taxonomy" id="1221500"/>
    <lineage>
        <taxon>Bacteria</taxon>
        <taxon>Bacillati</taxon>
        <taxon>Bacillota</taxon>
        <taxon>Bacilli</taxon>
        <taxon>Bacillales</taxon>
        <taxon>Fictibacillaceae</taxon>
        <taxon>Fictibacillus</taxon>
    </lineage>
</organism>
<gene>
    <name evidence="1" type="ORF">AWM68_17270</name>
</gene>
<proteinExistence type="predicted"/>
<name>A0A163S0X5_9BACL</name>
<dbReference type="EMBL" id="LRFC01000006">
    <property type="protein sequence ID" value="KZE67924.1"/>
    <property type="molecule type" value="Genomic_DNA"/>
</dbReference>
<comment type="caution">
    <text evidence="1">The sequence shown here is derived from an EMBL/GenBank/DDBJ whole genome shotgun (WGS) entry which is preliminary data.</text>
</comment>
<keyword evidence="2" id="KW-1185">Reference proteome</keyword>
<protein>
    <submittedName>
        <fullName evidence="1">Uncharacterized protein</fullName>
    </submittedName>
</protein>
<accession>A0A163S0X5</accession>
<evidence type="ECO:0000313" key="2">
    <source>
        <dbReference type="Proteomes" id="UP000076567"/>
    </source>
</evidence>
<sequence length="157" mass="18526">MYVLLSSCGNISYGANALEEKFGVPTQWIKVSDLKEASNECRKFIDEYNLGGSEFIGGYVVEKPNADKLISVISYNGRIWDGKEYQGMYERQRVEYGRHWSNPLTLLDFNKWETFRVSRETLLKHSKYQGDWSKIIDDGWRFDRHFNKFYKIVLIEN</sequence>
<dbReference type="Proteomes" id="UP000076567">
    <property type="component" value="Unassembled WGS sequence"/>
</dbReference>
<reference evidence="2" key="1">
    <citation type="submission" date="2016-01" db="EMBL/GenBank/DDBJ databases">
        <title>Draft genome of Chromobacterium sp. F49.</title>
        <authorList>
            <person name="Hong K.W."/>
        </authorList>
    </citation>
    <scope>NUCLEOTIDE SEQUENCE [LARGE SCALE GENOMIC DNA]</scope>
    <source>
        <strain evidence="2">P7IIIA</strain>
    </source>
</reference>